<keyword evidence="2" id="KW-1133">Transmembrane helix</keyword>
<evidence type="ECO:0008006" key="5">
    <source>
        <dbReference type="Google" id="ProtNLM"/>
    </source>
</evidence>
<name>A0A0G4GF25_VITBC</name>
<feature type="region of interest" description="Disordered" evidence="1">
    <location>
        <begin position="397"/>
        <end position="456"/>
    </location>
</feature>
<dbReference type="VEuPathDB" id="CryptoDB:Vbra_17616"/>
<dbReference type="STRING" id="1169540.A0A0G4GF25"/>
<gene>
    <name evidence="3" type="ORF">Vbra_17616</name>
</gene>
<dbReference type="InterPro" id="IPR011009">
    <property type="entry name" value="Kinase-like_dom_sf"/>
</dbReference>
<reference evidence="3 4" key="1">
    <citation type="submission" date="2014-11" db="EMBL/GenBank/DDBJ databases">
        <authorList>
            <person name="Zhu J."/>
            <person name="Qi W."/>
            <person name="Song R."/>
        </authorList>
    </citation>
    <scope>NUCLEOTIDE SEQUENCE [LARGE SCALE GENOMIC DNA]</scope>
</reference>
<accession>A0A0G4GF25</accession>
<evidence type="ECO:0000313" key="4">
    <source>
        <dbReference type="Proteomes" id="UP000041254"/>
    </source>
</evidence>
<proteinExistence type="predicted"/>
<feature type="region of interest" description="Disordered" evidence="1">
    <location>
        <begin position="1"/>
        <end position="40"/>
    </location>
</feature>
<dbReference type="EMBL" id="CDMY01000646">
    <property type="protein sequence ID" value="CEM28114.1"/>
    <property type="molecule type" value="Genomic_DNA"/>
</dbReference>
<feature type="transmembrane region" description="Helical" evidence="2">
    <location>
        <begin position="249"/>
        <end position="282"/>
    </location>
</feature>
<organism evidence="3 4">
    <name type="scientific">Vitrella brassicaformis (strain CCMP3155)</name>
    <dbReference type="NCBI Taxonomy" id="1169540"/>
    <lineage>
        <taxon>Eukaryota</taxon>
        <taxon>Sar</taxon>
        <taxon>Alveolata</taxon>
        <taxon>Colpodellida</taxon>
        <taxon>Vitrellaceae</taxon>
        <taxon>Vitrella</taxon>
    </lineage>
</organism>
<dbReference type="AlphaFoldDB" id="A0A0G4GF25"/>
<keyword evidence="4" id="KW-1185">Reference proteome</keyword>
<dbReference type="Proteomes" id="UP000041254">
    <property type="component" value="Unassembled WGS sequence"/>
</dbReference>
<protein>
    <recommendedName>
        <fullName evidence="5">Protein kinase domain-containing protein</fullName>
    </recommendedName>
</protein>
<feature type="compositionally biased region" description="Basic residues" evidence="1">
    <location>
        <begin position="18"/>
        <end position="32"/>
    </location>
</feature>
<dbReference type="SUPFAM" id="SSF56112">
    <property type="entry name" value="Protein kinase-like (PK-like)"/>
    <property type="match status" value="1"/>
</dbReference>
<evidence type="ECO:0000256" key="2">
    <source>
        <dbReference type="SAM" id="Phobius"/>
    </source>
</evidence>
<dbReference type="InParanoid" id="A0A0G4GF25"/>
<keyword evidence="2" id="KW-0472">Membrane</keyword>
<dbReference type="Gene3D" id="3.30.200.20">
    <property type="entry name" value="Phosphorylase Kinase, domain 1"/>
    <property type="match status" value="1"/>
</dbReference>
<sequence length="456" mass="50146">MSMYLPPSRHPPASTGVRMRHPPHHQATRHGHPTASSAHYGHLPENAATAATQGPSQTLHQVCGEGNGSWEAAMSEDQQCRQHHSCCQHKTRCLCEEGEVQMSREALRASGKCVHSWQYHFYELEDATHCFRQDYCLGAGVYGTVFKGNLRGHECAILQIERPPLAVFEKHVYSCRHPCLVAPLAWAVGGRHGYLIYDRVPGGEAAITNMYAVSLDAVKDRLAPNRPKPEATNTEAGGGTGEAELVVLWIMLLVLLLLSCVAALCSAVGNLVVVCCCAVALLVPWGSPPPEKTAEKHQSRQPRPPRRRYVLCLGRPLVPHPFIIQPPPQRQESQAWPNCPCKLADREAQEDFFVKNRLPRDIKIAPPVYAPLPTPPPTRASLGLAVKELDPERMRKYEARSSRPSGVAARMAAKAPPLRQIQPEWVAETPQRPRGASGGFGSARRGRVGGFTPRRA</sequence>
<keyword evidence="2" id="KW-0812">Transmembrane</keyword>
<evidence type="ECO:0000256" key="1">
    <source>
        <dbReference type="SAM" id="MobiDB-lite"/>
    </source>
</evidence>
<evidence type="ECO:0000313" key="3">
    <source>
        <dbReference type="EMBL" id="CEM28114.1"/>
    </source>
</evidence>